<keyword evidence="3" id="KW-1185">Reference proteome</keyword>
<feature type="region of interest" description="Disordered" evidence="1">
    <location>
        <begin position="1"/>
        <end position="33"/>
    </location>
</feature>
<feature type="compositionally biased region" description="Polar residues" evidence="1">
    <location>
        <begin position="63"/>
        <end position="72"/>
    </location>
</feature>
<dbReference type="EMBL" id="LR134355">
    <property type="protein sequence ID" value="VEG50057.1"/>
    <property type="molecule type" value="Genomic_DNA"/>
</dbReference>
<organism evidence="2 3">
    <name type="scientific">Mycolicibacterium chitae</name>
    <name type="common">Mycobacterium chitae</name>
    <dbReference type="NCBI Taxonomy" id="1792"/>
    <lineage>
        <taxon>Bacteria</taxon>
        <taxon>Bacillati</taxon>
        <taxon>Actinomycetota</taxon>
        <taxon>Actinomycetes</taxon>
        <taxon>Mycobacteriales</taxon>
        <taxon>Mycobacteriaceae</taxon>
        <taxon>Mycolicibacterium</taxon>
    </lineage>
</organism>
<gene>
    <name evidence="2" type="ORF">NCTC10485_04373</name>
</gene>
<feature type="region of interest" description="Disordered" evidence="1">
    <location>
        <begin position="55"/>
        <end position="85"/>
    </location>
</feature>
<evidence type="ECO:0000313" key="3">
    <source>
        <dbReference type="Proteomes" id="UP000282551"/>
    </source>
</evidence>
<evidence type="ECO:0000313" key="2">
    <source>
        <dbReference type="EMBL" id="VEG50057.1"/>
    </source>
</evidence>
<dbReference type="Proteomes" id="UP000282551">
    <property type="component" value="Chromosome"/>
</dbReference>
<reference evidence="2 3" key="1">
    <citation type="submission" date="2018-12" db="EMBL/GenBank/DDBJ databases">
        <authorList>
            <consortium name="Pathogen Informatics"/>
        </authorList>
    </citation>
    <scope>NUCLEOTIDE SEQUENCE [LARGE SCALE GENOMIC DNA]</scope>
    <source>
        <strain evidence="2 3">NCTC10485</strain>
    </source>
</reference>
<sequence>MVRRLRTSLPPSGSEMASAASFSSPGLPKHSGAQVSICSGEAACPIAESARAGMTMASPIPAQPQNSSSMNMGSDRPVGSPIRSR</sequence>
<evidence type="ECO:0000256" key="1">
    <source>
        <dbReference type="SAM" id="MobiDB-lite"/>
    </source>
</evidence>
<protein>
    <submittedName>
        <fullName evidence="2">Uncharacterized protein</fullName>
    </submittedName>
</protein>
<name>A0A3S4TQ21_MYCCI</name>
<accession>A0A3S4TQ21</accession>
<dbReference type="AlphaFoldDB" id="A0A3S4TQ21"/>
<proteinExistence type="predicted"/>